<reference evidence="4" key="1">
    <citation type="journal article" date="2019" name="Int. J. Syst. Evol. Microbiol.">
        <title>The Global Catalogue of Microorganisms (GCM) 10K type strain sequencing project: providing services to taxonomists for standard genome sequencing and annotation.</title>
        <authorList>
            <consortium name="The Broad Institute Genomics Platform"/>
            <consortium name="The Broad Institute Genome Sequencing Center for Infectious Disease"/>
            <person name="Wu L."/>
            <person name="Ma J."/>
        </authorList>
    </citation>
    <scope>NUCLEOTIDE SEQUENCE [LARGE SCALE GENOMIC DNA]</scope>
    <source>
        <strain evidence="4">JCM 16013</strain>
    </source>
</reference>
<protein>
    <submittedName>
        <fullName evidence="3">Tyrosine-type recombinase/integrase</fullName>
    </submittedName>
</protein>
<evidence type="ECO:0000259" key="2">
    <source>
        <dbReference type="PROSITE" id="PS51898"/>
    </source>
</evidence>
<dbReference type="InterPro" id="IPR002104">
    <property type="entry name" value="Integrase_catalytic"/>
</dbReference>
<dbReference type="RefSeq" id="WP_344656722.1">
    <property type="nucleotide sequence ID" value="NZ_BAAAQM010000009.1"/>
</dbReference>
<keyword evidence="4" id="KW-1185">Reference proteome</keyword>
<gene>
    <name evidence="3" type="ORF">GCM10009838_20600</name>
</gene>
<proteinExistence type="predicted"/>
<sequence>MSSAVPASRSRLLELLMQTVQPRFRTDVFVADPEDPIFGLGTCDITGCERTRLYIKTGLCERHRDRWTAAGKPELAAWIAQQKPDHRRGVEAVCAVEGCNRVGHCNKLCMRHWGLYTKAKTGADPTTWAAEHLYTVVAGGEVDCRADDCPRWSDYLGIRLCKVHYRRWTDAGRPEDLDGFLALKSAYATYAPPKLDMSDLPRQIRLELGLGLQRRLEEGTRNTKLIPIRRALTLIRETQVSSILDLDEAAWRTHATGPSGKTSSSALTFLLDIHYHLEVLLAGGIWEREYDRDVWDLRRLTNKPQRTSRYLHFDRIPQPWIRALGKRWARQVFSHGTSNSALADKVRYLGDFAAYAAGRTDGCTEPEMLTRDLLESWYAHMEAAGDGIILRRTKISALSVFLATNHRYGWEERIPRTAIVVPGDSPKRRPPAPRFIDELVMRQIEDEKNLARFPERHAGQLVMRIMIACGLRSKDTLLMPIECVVRDIAGAPYLAWVNTKVGERVAFFPITEKLAERIAVQAHAVRERFPRGCPWLFPGENDNPLGDRPVPRRTFTGQLEAYLRDIELVDENGNRTRVTTHQFRHTLGTRLINANVPQHVVQTLLDHMSPAMTAVYARLHDTTIREHWERATLTVNAEGEIVKVEESDPLSNAVWSRISLGRAKQTLPNGYCGLPLIRDCEHANPCLTCPMFLTTPEFLPQHQEQRGRTLTIIESAKSAGHARIAEKNQKILENLDKIITACESCEDDEVVFGGKVASLDAAS</sequence>
<evidence type="ECO:0000313" key="4">
    <source>
        <dbReference type="Proteomes" id="UP001499854"/>
    </source>
</evidence>
<dbReference type="PROSITE" id="PS51898">
    <property type="entry name" value="TYR_RECOMBINASE"/>
    <property type="match status" value="1"/>
</dbReference>
<dbReference type="InterPro" id="IPR011010">
    <property type="entry name" value="DNA_brk_join_enz"/>
</dbReference>
<dbReference type="SUPFAM" id="SSF56349">
    <property type="entry name" value="DNA breaking-rejoining enzymes"/>
    <property type="match status" value="1"/>
</dbReference>
<dbReference type="PANTHER" id="PTHR30349">
    <property type="entry name" value="PHAGE INTEGRASE-RELATED"/>
    <property type="match status" value="1"/>
</dbReference>
<dbReference type="InterPro" id="IPR050090">
    <property type="entry name" value="Tyrosine_recombinase_XerCD"/>
</dbReference>
<dbReference type="Pfam" id="PF00589">
    <property type="entry name" value="Phage_integrase"/>
    <property type="match status" value="1"/>
</dbReference>
<dbReference type="InterPro" id="IPR013762">
    <property type="entry name" value="Integrase-like_cat_sf"/>
</dbReference>
<dbReference type="EMBL" id="BAAAQM010000009">
    <property type="protein sequence ID" value="GAA1963446.1"/>
    <property type="molecule type" value="Genomic_DNA"/>
</dbReference>
<dbReference type="Proteomes" id="UP001499854">
    <property type="component" value="Unassembled WGS sequence"/>
</dbReference>
<feature type="domain" description="Tyr recombinase" evidence="2">
    <location>
        <begin position="431"/>
        <end position="629"/>
    </location>
</feature>
<evidence type="ECO:0000256" key="1">
    <source>
        <dbReference type="ARBA" id="ARBA00023172"/>
    </source>
</evidence>
<keyword evidence="1" id="KW-0233">DNA recombination</keyword>
<name>A0ABP5CGJ7_9ACTN</name>
<comment type="caution">
    <text evidence="3">The sequence shown here is derived from an EMBL/GenBank/DDBJ whole genome shotgun (WGS) entry which is preliminary data.</text>
</comment>
<organism evidence="3 4">
    <name type="scientific">Catenulispora subtropica</name>
    <dbReference type="NCBI Taxonomy" id="450798"/>
    <lineage>
        <taxon>Bacteria</taxon>
        <taxon>Bacillati</taxon>
        <taxon>Actinomycetota</taxon>
        <taxon>Actinomycetes</taxon>
        <taxon>Catenulisporales</taxon>
        <taxon>Catenulisporaceae</taxon>
        <taxon>Catenulispora</taxon>
    </lineage>
</organism>
<evidence type="ECO:0000313" key="3">
    <source>
        <dbReference type="EMBL" id="GAA1963446.1"/>
    </source>
</evidence>
<accession>A0ABP5CGJ7</accession>
<dbReference type="Gene3D" id="1.10.443.10">
    <property type="entry name" value="Intergrase catalytic core"/>
    <property type="match status" value="1"/>
</dbReference>